<dbReference type="CDD" id="cd21037">
    <property type="entry name" value="MLKL_NTD"/>
    <property type="match status" value="1"/>
</dbReference>
<dbReference type="AlphaFoldDB" id="M2R0U6"/>
<keyword evidence="1" id="KW-0472">Membrane</keyword>
<evidence type="ECO:0000313" key="3">
    <source>
        <dbReference type="EMBL" id="EMD32461.1"/>
    </source>
</evidence>
<feature type="transmembrane region" description="Helical" evidence="1">
    <location>
        <begin position="31"/>
        <end position="52"/>
    </location>
</feature>
<sequence>MKLPLVRKHTADDVLVHSATALGTLKDLSSVISPIPCIGAVIGSGLSLIAALEKVKGDKERCDRLAGRVASMLDDVARLTSTNSDGMNDAVSATLMTMPSSLSDIQRDLEDISKKSASVRYIQRGSIAARLDRHLWNVDEASRAFNVSD</sequence>
<protein>
    <recommendedName>
        <fullName evidence="2">Mixed lineage kinase domain-containing protein</fullName>
    </recommendedName>
</protein>
<dbReference type="InterPro" id="IPR059179">
    <property type="entry name" value="MLKL-like_MCAfunc"/>
</dbReference>
<gene>
    <name evidence="3" type="ORF">CERSUDRAFT_108860</name>
</gene>
<dbReference type="GO" id="GO:0007166">
    <property type="term" value="P:cell surface receptor signaling pathway"/>
    <property type="evidence" value="ECO:0007669"/>
    <property type="project" value="InterPro"/>
</dbReference>
<evidence type="ECO:0000256" key="1">
    <source>
        <dbReference type="SAM" id="Phobius"/>
    </source>
</evidence>
<dbReference type="Pfam" id="PF22215">
    <property type="entry name" value="MLKL_N"/>
    <property type="match status" value="1"/>
</dbReference>
<organism evidence="3 4">
    <name type="scientific">Ceriporiopsis subvermispora (strain B)</name>
    <name type="common">White-rot fungus</name>
    <name type="synonym">Gelatoporia subvermispora</name>
    <dbReference type="NCBI Taxonomy" id="914234"/>
    <lineage>
        <taxon>Eukaryota</taxon>
        <taxon>Fungi</taxon>
        <taxon>Dikarya</taxon>
        <taxon>Basidiomycota</taxon>
        <taxon>Agaricomycotina</taxon>
        <taxon>Agaricomycetes</taxon>
        <taxon>Polyporales</taxon>
        <taxon>Gelatoporiaceae</taxon>
        <taxon>Gelatoporia</taxon>
    </lineage>
</organism>
<accession>M2R0U6</accession>
<dbReference type="InterPro" id="IPR054000">
    <property type="entry name" value="MLKL_N"/>
</dbReference>
<reference evidence="3 4" key="1">
    <citation type="journal article" date="2012" name="Proc. Natl. Acad. Sci. U.S.A.">
        <title>Comparative genomics of Ceriporiopsis subvermispora and Phanerochaete chrysosporium provide insight into selective ligninolysis.</title>
        <authorList>
            <person name="Fernandez-Fueyo E."/>
            <person name="Ruiz-Duenas F.J."/>
            <person name="Ferreira P."/>
            <person name="Floudas D."/>
            <person name="Hibbett D.S."/>
            <person name="Canessa P."/>
            <person name="Larrondo L.F."/>
            <person name="James T.Y."/>
            <person name="Seelenfreund D."/>
            <person name="Lobos S."/>
            <person name="Polanco R."/>
            <person name="Tello M."/>
            <person name="Honda Y."/>
            <person name="Watanabe T."/>
            <person name="Watanabe T."/>
            <person name="Ryu J.S."/>
            <person name="Kubicek C.P."/>
            <person name="Schmoll M."/>
            <person name="Gaskell J."/>
            <person name="Hammel K.E."/>
            <person name="St John F.J."/>
            <person name="Vanden Wymelenberg A."/>
            <person name="Sabat G."/>
            <person name="Splinter BonDurant S."/>
            <person name="Syed K."/>
            <person name="Yadav J.S."/>
            <person name="Doddapaneni H."/>
            <person name="Subramanian V."/>
            <person name="Lavin J.L."/>
            <person name="Oguiza J.A."/>
            <person name="Perez G."/>
            <person name="Pisabarro A.G."/>
            <person name="Ramirez L."/>
            <person name="Santoyo F."/>
            <person name="Master E."/>
            <person name="Coutinho P.M."/>
            <person name="Henrissat B."/>
            <person name="Lombard V."/>
            <person name="Magnuson J.K."/>
            <person name="Kuees U."/>
            <person name="Hori C."/>
            <person name="Igarashi K."/>
            <person name="Samejima M."/>
            <person name="Held B.W."/>
            <person name="Barry K.W."/>
            <person name="LaButti K.M."/>
            <person name="Lapidus A."/>
            <person name="Lindquist E.A."/>
            <person name="Lucas S.M."/>
            <person name="Riley R."/>
            <person name="Salamov A.A."/>
            <person name="Hoffmeister D."/>
            <person name="Schwenk D."/>
            <person name="Hadar Y."/>
            <person name="Yarden O."/>
            <person name="de Vries R.P."/>
            <person name="Wiebenga A."/>
            <person name="Stenlid J."/>
            <person name="Eastwood D."/>
            <person name="Grigoriev I.V."/>
            <person name="Berka R.M."/>
            <person name="Blanchette R.A."/>
            <person name="Kersten P."/>
            <person name="Martinez A.T."/>
            <person name="Vicuna R."/>
            <person name="Cullen D."/>
        </authorList>
    </citation>
    <scope>NUCLEOTIDE SEQUENCE [LARGE SCALE GENOMIC DNA]</scope>
    <source>
        <strain evidence="3 4">B</strain>
    </source>
</reference>
<dbReference type="InterPro" id="IPR036537">
    <property type="entry name" value="Adaptor_Cbl_N_dom_sf"/>
</dbReference>
<feature type="domain" description="Mixed lineage kinase" evidence="2">
    <location>
        <begin position="39"/>
        <end position="127"/>
    </location>
</feature>
<evidence type="ECO:0000259" key="2">
    <source>
        <dbReference type="Pfam" id="PF22215"/>
    </source>
</evidence>
<keyword evidence="1" id="KW-1133">Transmembrane helix</keyword>
<dbReference type="EMBL" id="KB445811">
    <property type="protein sequence ID" value="EMD32461.1"/>
    <property type="molecule type" value="Genomic_DNA"/>
</dbReference>
<dbReference type="Gene3D" id="1.20.930.20">
    <property type="entry name" value="Adaptor protein Cbl, N-terminal domain"/>
    <property type="match status" value="1"/>
</dbReference>
<dbReference type="Proteomes" id="UP000016930">
    <property type="component" value="Unassembled WGS sequence"/>
</dbReference>
<name>M2R0U6_CERS8</name>
<proteinExistence type="predicted"/>
<keyword evidence="1" id="KW-0812">Transmembrane</keyword>
<keyword evidence="4" id="KW-1185">Reference proteome</keyword>
<dbReference type="STRING" id="914234.M2R0U6"/>
<dbReference type="HOGENOM" id="CLU_1749415_0_0_1"/>
<evidence type="ECO:0000313" key="4">
    <source>
        <dbReference type="Proteomes" id="UP000016930"/>
    </source>
</evidence>